<comment type="caution">
    <text evidence="1">The sequence shown here is derived from an EMBL/GenBank/DDBJ whole genome shotgun (WGS) entry which is preliminary data.</text>
</comment>
<gene>
    <name evidence="1" type="ORF">GCM10007231_00490</name>
</gene>
<evidence type="ECO:0000313" key="1">
    <source>
        <dbReference type="EMBL" id="GGD05609.1"/>
    </source>
</evidence>
<proteinExistence type="predicted"/>
<sequence length="103" mass="11241">MAAARLRLEAEHEVAHRRRQLVAAVLQHQAYGRAVVAQRARGEQPRGVQRVADDAEVGQQGDAQAVGDHQLAEVCAVGAVCPRRQLAAEEPAAPCWWGWRGDE</sequence>
<evidence type="ECO:0000313" key="2">
    <source>
        <dbReference type="Proteomes" id="UP000630594"/>
    </source>
</evidence>
<dbReference type="Proteomes" id="UP000630594">
    <property type="component" value="Unassembled WGS sequence"/>
</dbReference>
<name>A0ABQ1PXA4_9ACTN</name>
<reference evidence="2" key="1">
    <citation type="journal article" date="2019" name="Int. J. Syst. Evol. Microbiol.">
        <title>The Global Catalogue of Microorganisms (GCM) 10K type strain sequencing project: providing services to taxonomists for standard genome sequencing and annotation.</title>
        <authorList>
            <consortium name="The Broad Institute Genomics Platform"/>
            <consortium name="The Broad Institute Genome Sequencing Center for Infectious Disease"/>
            <person name="Wu L."/>
            <person name="Ma J."/>
        </authorList>
    </citation>
    <scope>NUCLEOTIDE SEQUENCE [LARGE SCALE GENOMIC DNA]</scope>
    <source>
        <strain evidence="2">CCM 7403</strain>
    </source>
</reference>
<protein>
    <submittedName>
        <fullName evidence="1">Uncharacterized protein</fullName>
    </submittedName>
</protein>
<organism evidence="1 2">
    <name type="scientific">Nocardioides daphniae</name>
    <dbReference type="NCBI Taxonomy" id="402297"/>
    <lineage>
        <taxon>Bacteria</taxon>
        <taxon>Bacillati</taxon>
        <taxon>Actinomycetota</taxon>
        <taxon>Actinomycetes</taxon>
        <taxon>Propionibacteriales</taxon>
        <taxon>Nocardioidaceae</taxon>
        <taxon>Nocardioides</taxon>
    </lineage>
</organism>
<keyword evidence="2" id="KW-1185">Reference proteome</keyword>
<accession>A0ABQ1PXA4</accession>
<dbReference type="EMBL" id="BMCK01000001">
    <property type="protein sequence ID" value="GGD05609.1"/>
    <property type="molecule type" value="Genomic_DNA"/>
</dbReference>